<feature type="region of interest" description="Disordered" evidence="1">
    <location>
        <begin position="124"/>
        <end position="262"/>
    </location>
</feature>
<evidence type="ECO:0000256" key="1">
    <source>
        <dbReference type="SAM" id="MobiDB-lite"/>
    </source>
</evidence>
<keyword evidence="3" id="KW-1185">Reference proteome</keyword>
<organism evidence="2 3">
    <name type="scientific">Pholiota conissans</name>
    <dbReference type="NCBI Taxonomy" id="109636"/>
    <lineage>
        <taxon>Eukaryota</taxon>
        <taxon>Fungi</taxon>
        <taxon>Dikarya</taxon>
        <taxon>Basidiomycota</taxon>
        <taxon>Agaricomycotina</taxon>
        <taxon>Agaricomycetes</taxon>
        <taxon>Agaricomycetidae</taxon>
        <taxon>Agaricales</taxon>
        <taxon>Agaricineae</taxon>
        <taxon>Strophariaceae</taxon>
        <taxon>Pholiota</taxon>
    </lineage>
</organism>
<feature type="region of interest" description="Disordered" evidence="1">
    <location>
        <begin position="344"/>
        <end position="370"/>
    </location>
</feature>
<feature type="region of interest" description="Disordered" evidence="1">
    <location>
        <begin position="436"/>
        <end position="512"/>
    </location>
</feature>
<feature type="compositionally biased region" description="Polar residues" evidence="1">
    <location>
        <begin position="224"/>
        <end position="238"/>
    </location>
</feature>
<protein>
    <submittedName>
        <fullName evidence="2">Uncharacterized protein</fullName>
    </submittedName>
</protein>
<proteinExistence type="predicted"/>
<comment type="caution">
    <text evidence="2">The sequence shown here is derived from an EMBL/GenBank/DDBJ whole genome shotgun (WGS) entry which is preliminary data.</text>
</comment>
<feature type="compositionally biased region" description="Gly residues" evidence="1">
    <location>
        <begin position="472"/>
        <end position="487"/>
    </location>
</feature>
<feature type="compositionally biased region" description="Low complexity" evidence="1">
    <location>
        <begin position="137"/>
        <end position="149"/>
    </location>
</feature>
<name>A0A9P5Z387_9AGAR</name>
<dbReference type="Proteomes" id="UP000807469">
    <property type="component" value="Unassembled WGS sequence"/>
</dbReference>
<dbReference type="AlphaFoldDB" id="A0A9P5Z387"/>
<feature type="compositionally biased region" description="Gly residues" evidence="1">
    <location>
        <begin position="498"/>
        <end position="512"/>
    </location>
</feature>
<gene>
    <name evidence="2" type="ORF">BDN70DRAFT_879187</name>
</gene>
<evidence type="ECO:0000313" key="3">
    <source>
        <dbReference type="Proteomes" id="UP000807469"/>
    </source>
</evidence>
<feature type="region of interest" description="Disordered" evidence="1">
    <location>
        <begin position="279"/>
        <end position="317"/>
    </location>
</feature>
<feature type="compositionally biased region" description="Acidic residues" evidence="1">
    <location>
        <begin position="387"/>
        <end position="411"/>
    </location>
</feature>
<feature type="compositionally biased region" description="Polar residues" evidence="1">
    <location>
        <begin position="456"/>
        <end position="465"/>
    </location>
</feature>
<feature type="compositionally biased region" description="Basic and acidic residues" evidence="1">
    <location>
        <begin position="241"/>
        <end position="262"/>
    </location>
</feature>
<feature type="compositionally biased region" description="Gly residues" evidence="1">
    <location>
        <begin position="47"/>
        <end position="61"/>
    </location>
</feature>
<feature type="compositionally biased region" description="Low complexity" evidence="1">
    <location>
        <begin position="290"/>
        <end position="314"/>
    </location>
</feature>
<dbReference type="EMBL" id="MU155221">
    <property type="protein sequence ID" value="KAF9479030.1"/>
    <property type="molecule type" value="Genomic_DNA"/>
</dbReference>
<feature type="compositionally biased region" description="Low complexity" evidence="1">
    <location>
        <begin position="93"/>
        <end position="107"/>
    </location>
</feature>
<feature type="region of interest" description="Disordered" evidence="1">
    <location>
        <begin position="1"/>
        <end position="112"/>
    </location>
</feature>
<evidence type="ECO:0000313" key="2">
    <source>
        <dbReference type="EMBL" id="KAF9479030.1"/>
    </source>
</evidence>
<feature type="region of interest" description="Disordered" evidence="1">
    <location>
        <begin position="387"/>
        <end position="418"/>
    </location>
</feature>
<feature type="compositionally biased region" description="Polar residues" evidence="1">
    <location>
        <begin position="71"/>
        <end position="81"/>
    </location>
</feature>
<accession>A0A9P5Z387</accession>
<reference evidence="2" key="1">
    <citation type="submission" date="2020-11" db="EMBL/GenBank/DDBJ databases">
        <authorList>
            <consortium name="DOE Joint Genome Institute"/>
            <person name="Ahrendt S."/>
            <person name="Riley R."/>
            <person name="Andreopoulos W."/>
            <person name="Labutti K."/>
            <person name="Pangilinan J."/>
            <person name="Ruiz-Duenas F.J."/>
            <person name="Barrasa J.M."/>
            <person name="Sanchez-Garcia M."/>
            <person name="Camarero S."/>
            <person name="Miyauchi S."/>
            <person name="Serrano A."/>
            <person name="Linde D."/>
            <person name="Babiker R."/>
            <person name="Drula E."/>
            <person name="Ayuso-Fernandez I."/>
            <person name="Pacheco R."/>
            <person name="Padilla G."/>
            <person name="Ferreira P."/>
            <person name="Barriuso J."/>
            <person name="Kellner H."/>
            <person name="Castanera R."/>
            <person name="Alfaro M."/>
            <person name="Ramirez L."/>
            <person name="Pisabarro A.G."/>
            <person name="Kuo A."/>
            <person name="Tritt A."/>
            <person name="Lipzen A."/>
            <person name="He G."/>
            <person name="Yan M."/>
            <person name="Ng V."/>
            <person name="Cullen D."/>
            <person name="Martin F."/>
            <person name="Rosso M.-N."/>
            <person name="Henrissat B."/>
            <person name="Hibbett D."/>
            <person name="Martinez A.T."/>
            <person name="Grigoriev I.V."/>
        </authorList>
    </citation>
    <scope>NUCLEOTIDE SEQUENCE</scope>
    <source>
        <strain evidence="2">CIRM-BRFM 674</strain>
    </source>
</reference>
<sequence>MPQTSPFRVDFETPSARTSGVRPLPSPMTMVATVARSISSAQSEDSGGSGGSVGVVGGRGGDAASSDESMNDQAYYTTAAESYTHKPARNTFGASDSSHGAPSSGSGNRLSDFIPGAAAAAAAAASHLPFRLPEASQPHPHQDQTQPQTESAISPIKPSPATSEGVVSFIDFTSSPEGSLRVPSERSGGSSSEKKKKKERGARSLPVVPAAPPPVRVEDEPKSRWSNTTVPSIATNPQGEVGHESSGESHVHPRDDDDGRRLTADSSIFPISISAIPSSSHHHLLPEPAPAITTTTTSTAAPHSHRTSSSQSDSNLHVHPTSMLENFESPTESLPLSTSEIRFRHASDSSGPSDEFGFVSPSARRRRRGRHLSITAAADDANTAAVEDDENYNENENDENDNDENYNDNDEAQYLPLPRPFDPTILVNRVLGMTPPTTSSSFTARPLPPPSRSPSNFGLSSSTGSVFPFNGASGGAGGGGGGGGGGGARRDSGSNEMLGGGRAGLGFGSGHG</sequence>